<dbReference type="AlphaFoldDB" id="A0AAW2Y029"/>
<proteinExistence type="predicted"/>
<keyword evidence="1" id="KW-1133">Transmembrane helix</keyword>
<sequence>MLIQRYCPNSDILQSEAVVGSSFTWRSFIATHELILAGSRWHIGTGQSVKIWGDRWIPRPLTFQVLSPPNTLQSNATVALLLDENGVWNEELIRGVFWPDDVDAILALIASFVKGSYFLAMLSRRDLRLISLLIGALFGRLRCRRRLECLCSELAEIPHPLLPISLGGECRLLVFVHGAVWRMKICCILWYGVTSPALSGLFLTFHGEDFLVNIPTRKHGFEGCSIVLEHQILLAYCLFAGFYGGHAINCYLRIHLFRLQAFWIGSEDGSLLCLALLAA</sequence>
<organism evidence="2">
    <name type="scientific">Sesamum latifolium</name>
    <dbReference type="NCBI Taxonomy" id="2727402"/>
    <lineage>
        <taxon>Eukaryota</taxon>
        <taxon>Viridiplantae</taxon>
        <taxon>Streptophyta</taxon>
        <taxon>Embryophyta</taxon>
        <taxon>Tracheophyta</taxon>
        <taxon>Spermatophyta</taxon>
        <taxon>Magnoliopsida</taxon>
        <taxon>eudicotyledons</taxon>
        <taxon>Gunneridae</taxon>
        <taxon>Pentapetalae</taxon>
        <taxon>asterids</taxon>
        <taxon>lamiids</taxon>
        <taxon>Lamiales</taxon>
        <taxon>Pedaliaceae</taxon>
        <taxon>Sesamum</taxon>
    </lineage>
</organism>
<reference evidence="2" key="2">
    <citation type="journal article" date="2024" name="Plant">
        <title>Genomic evolution and insights into agronomic trait innovations of Sesamum species.</title>
        <authorList>
            <person name="Miao H."/>
            <person name="Wang L."/>
            <person name="Qu L."/>
            <person name="Liu H."/>
            <person name="Sun Y."/>
            <person name="Le M."/>
            <person name="Wang Q."/>
            <person name="Wei S."/>
            <person name="Zheng Y."/>
            <person name="Lin W."/>
            <person name="Duan Y."/>
            <person name="Cao H."/>
            <person name="Xiong S."/>
            <person name="Wang X."/>
            <person name="Wei L."/>
            <person name="Li C."/>
            <person name="Ma Q."/>
            <person name="Ju M."/>
            <person name="Zhao R."/>
            <person name="Li G."/>
            <person name="Mu C."/>
            <person name="Tian Q."/>
            <person name="Mei H."/>
            <person name="Zhang T."/>
            <person name="Gao T."/>
            <person name="Zhang H."/>
        </authorList>
    </citation>
    <scope>NUCLEOTIDE SEQUENCE</scope>
    <source>
        <strain evidence="2">KEN1</strain>
    </source>
</reference>
<gene>
    <name evidence="2" type="ORF">Slati_0407200</name>
</gene>
<evidence type="ECO:0000313" key="2">
    <source>
        <dbReference type="EMBL" id="KAL0457800.1"/>
    </source>
</evidence>
<feature type="transmembrane region" description="Helical" evidence="1">
    <location>
        <begin position="233"/>
        <end position="252"/>
    </location>
</feature>
<reference evidence="2" key="1">
    <citation type="submission" date="2020-06" db="EMBL/GenBank/DDBJ databases">
        <authorList>
            <person name="Li T."/>
            <person name="Hu X."/>
            <person name="Zhang T."/>
            <person name="Song X."/>
            <person name="Zhang H."/>
            <person name="Dai N."/>
            <person name="Sheng W."/>
            <person name="Hou X."/>
            <person name="Wei L."/>
        </authorList>
    </citation>
    <scope>NUCLEOTIDE SEQUENCE</scope>
    <source>
        <strain evidence="2">KEN1</strain>
        <tissue evidence="2">Leaf</tissue>
    </source>
</reference>
<protein>
    <submittedName>
        <fullName evidence="2">Uncharacterized protein</fullName>
    </submittedName>
</protein>
<accession>A0AAW2Y029</accession>
<keyword evidence="1" id="KW-0812">Transmembrane</keyword>
<comment type="caution">
    <text evidence="2">The sequence shown here is derived from an EMBL/GenBank/DDBJ whole genome shotgun (WGS) entry which is preliminary data.</text>
</comment>
<name>A0AAW2Y029_9LAMI</name>
<keyword evidence="1" id="KW-0472">Membrane</keyword>
<evidence type="ECO:0000256" key="1">
    <source>
        <dbReference type="SAM" id="Phobius"/>
    </source>
</evidence>
<dbReference type="EMBL" id="JACGWN010000002">
    <property type="protein sequence ID" value="KAL0457800.1"/>
    <property type="molecule type" value="Genomic_DNA"/>
</dbReference>